<dbReference type="Proteomes" id="UP000293874">
    <property type="component" value="Unassembled WGS sequence"/>
</dbReference>
<dbReference type="InterPro" id="IPR012944">
    <property type="entry name" value="SusD_RagB_dom"/>
</dbReference>
<dbReference type="EMBL" id="SGXA01000002">
    <property type="protein sequence ID" value="RZS72609.1"/>
    <property type="molecule type" value="Genomic_DNA"/>
</dbReference>
<name>A0A4Q7MX07_9BACT</name>
<evidence type="ECO:0000259" key="7">
    <source>
        <dbReference type="Pfam" id="PF14322"/>
    </source>
</evidence>
<organism evidence="8 9">
    <name type="scientific">Pseudobacter ginsenosidimutans</name>
    <dbReference type="NCBI Taxonomy" id="661488"/>
    <lineage>
        <taxon>Bacteria</taxon>
        <taxon>Pseudomonadati</taxon>
        <taxon>Bacteroidota</taxon>
        <taxon>Chitinophagia</taxon>
        <taxon>Chitinophagales</taxon>
        <taxon>Chitinophagaceae</taxon>
        <taxon>Pseudobacter</taxon>
    </lineage>
</organism>
<feature type="domain" description="RagB/SusD" evidence="6">
    <location>
        <begin position="356"/>
        <end position="461"/>
    </location>
</feature>
<keyword evidence="5" id="KW-0998">Cell outer membrane</keyword>
<reference evidence="8 9" key="1">
    <citation type="submission" date="2019-02" db="EMBL/GenBank/DDBJ databases">
        <title>Genomic Encyclopedia of Type Strains, Phase IV (KMG-IV): sequencing the most valuable type-strain genomes for metagenomic binning, comparative biology and taxonomic classification.</title>
        <authorList>
            <person name="Goeker M."/>
        </authorList>
    </citation>
    <scope>NUCLEOTIDE SEQUENCE [LARGE SCALE GENOMIC DNA]</scope>
    <source>
        <strain evidence="8 9">DSM 18116</strain>
    </source>
</reference>
<evidence type="ECO:0000256" key="4">
    <source>
        <dbReference type="ARBA" id="ARBA00023136"/>
    </source>
</evidence>
<dbReference type="SUPFAM" id="SSF48452">
    <property type="entry name" value="TPR-like"/>
    <property type="match status" value="1"/>
</dbReference>
<dbReference type="PROSITE" id="PS51257">
    <property type="entry name" value="PROKAR_LIPOPROTEIN"/>
    <property type="match status" value="1"/>
</dbReference>
<dbReference type="Pfam" id="PF14322">
    <property type="entry name" value="SusD-like_3"/>
    <property type="match status" value="1"/>
</dbReference>
<dbReference type="InterPro" id="IPR011990">
    <property type="entry name" value="TPR-like_helical_dom_sf"/>
</dbReference>
<dbReference type="GO" id="GO:0009279">
    <property type="term" value="C:cell outer membrane"/>
    <property type="evidence" value="ECO:0007669"/>
    <property type="project" value="UniProtKB-SubCell"/>
</dbReference>
<dbReference type="OrthoDB" id="697229at2"/>
<evidence type="ECO:0000256" key="3">
    <source>
        <dbReference type="ARBA" id="ARBA00022729"/>
    </source>
</evidence>
<evidence type="ECO:0000313" key="9">
    <source>
        <dbReference type="Proteomes" id="UP000293874"/>
    </source>
</evidence>
<comment type="similarity">
    <text evidence="2">Belongs to the SusD family.</text>
</comment>
<evidence type="ECO:0000256" key="2">
    <source>
        <dbReference type="ARBA" id="ARBA00006275"/>
    </source>
</evidence>
<evidence type="ECO:0000313" key="8">
    <source>
        <dbReference type="EMBL" id="RZS72609.1"/>
    </source>
</evidence>
<evidence type="ECO:0000259" key="6">
    <source>
        <dbReference type="Pfam" id="PF07980"/>
    </source>
</evidence>
<dbReference type="AlphaFoldDB" id="A0A4Q7MX07"/>
<evidence type="ECO:0000256" key="5">
    <source>
        <dbReference type="ARBA" id="ARBA00023237"/>
    </source>
</evidence>
<dbReference type="Gene3D" id="1.25.40.390">
    <property type="match status" value="2"/>
</dbReference>
<gene>
    <name evidence="8" type="ORF">EV199_4530</name>
</gene>
<sequence>MKLKHILPICATVLMVSCDKYLDVRPKDKFIPESVEDYENMLNSANLVNSGDYFQDLLTDDVFLPEGQPANLYSNQQAHARRIYTFNNVPYEANNNDFQWSEGYKRIFYFNTVINNVLDASGTKSEEYKKSVKAEALVGRAFEHMILVNLYAKHYDAATAATDPGIPIALIGDISAKFVRNTVQETYDQIIKDLTDALPDLPASPKKTSFRASKPAAYALLSRAYLYMGKWDLAEQNAEEALKLKSELFDMNNYAVTVPGPFPYVPGTPVGWTNVPDAQKNPETLYARHFLRPMGLGQLSCASSDLSSLFTNDDQRWVLYYANGWPPAPPYNYWNMYQVKIFLRGDYYNNAAGLPEVYLNDAEAKTRQNDLSGALDLINELRQHRIKPAAYVEKTLADFNNDQEKVLRFVLEERRRELAFMNMRHIDLKRLNKEARFQKTIVHNAEGIEYRLEPNSDKYQRQIWPAASAFNPDWELNP</sequence>
<keyword evidence="4" id="KW-0472">Membrane</keyword>
<dbReference type="Pfam" id="PF07980">
    <property type="entry name" value="SusD_RagB"/>
    <property type="match status" value="1"/>
</dbReference>
<comment type="subcellular location">
    <subcellularLocation>
        <location evidence="1">Cell outer membrane</location>
    </subcellularLocation>
</comment>
<dbReference type="InterPro" id="IPR033985">
    <property type="entry name" value="SusD-like_N"/>
</dbReference>
<keyword evidence="3" id="KW-0732">Signal</keyword>
<protein>
    <submittedName>
        <fullName evidence="8">SusD-like starch-binding protein associating with outer membrane</fullName>
    </submittedName>
</protein>
<proteinExistence type="inferred from homology"/>
<feature type="domain" description="SusD-like N-terminal" evidence="7">
    <location>
        <begin position="20"/>
        <end position="226"/>
    </location>
</feature>
<keyword evidence="9" id="KW-1185">Reference proteome</keyword>
<accession>A0A4Q7MX07</accession>
<comment type="caution">
    <text evidence="8">The sequence shown here is derived from an EMBL/GenBank/DDBJ whole genome shotgun (WGS) entry which is preliminary data.</text>
</comment>
<evidence type="ECO:0000256" key="1">
    <source>
        <dbReference type="ARBA" id="ARBA00004442"/>
    </source>
</evidence>
<dbReference type="RefSeq" id="WP_130543006.1">
    <property type="nucleotide sequence ID" value="NZ_CP042431.1"/>
</dbReference>